<dbReference type="EMBL" id="QCYY01000568">
    <property type="protein sequence ID" value="ROT84266.1"/>
    <property type="molecule type" value="Genomic_DNA"/>
</dbReference>
<feature type="short sequence motif" description="DGA/G" evidence="2">
    <location>
        <begin position="105"/>
        <end position="107"/>
    </location>
</feature>
<dbReference type="PROSITE" id="PS51635">
    <property type="entry name" value="PNPLA"/>
    <property type="match status" value="1"/>
</dbReference>
<sequence>MEHIRRILITEVKRIRKTFLGPLNPNYRLEEPLMNALLEVLPADAHIRASGRVFLSLTSVSTFASEVVSRYPSRDELIRAILCCCFLPYLSGFSAPSFKGRRYMDGGFSNIKPLEGPSIITINAFSGNFDICPQDPSGEQRPLNPFFGLCVAMSQENLFRLKWGVLPPEPEVLDQFFHFGYFHARTFLSPDGPKVPRLVECKVEESEESKAGVLGLVVASPDCLVHDVGGATGTTKTPSVFVKNSAVLSILYGEGLPSRTSAEGDAAFEVHLQTGNKTFVLAFGEHGLQVSQQGQGSDETRDFGDAVFPLDLRRGVWQMIGVGVTGGWLTVMDPLLPDLVFQRRLGEGVGGATRVHVVSQMQLAVIFNCEAGCPVLTSPSLTAQHLQVASSRAFYVFPITSRYVVSLEVLNCLSALPFLGVHIRTHTHSNKKVHTVLLLSFTHL</sequence>
<dbReference type="PANTHER" id="PTHR12406:SF7">
    <property type="entry name" value="PATATIN-LIKE PHOSPHOLIPASE DOMAIN-CONTAINING PROTEIN 4"/>
    <property type="match status" value="1"/>
</dbReference>
<reference evidence="4 5" key="2">
    <citation type="submission" date="2019-01" db="EMBL/GenBank/DDBJ databases">
        <title>The decoding of complex shrimp genome reveals the adaptation for benthos swimmer, frequently molting mechanism and breeding impact on genome.</title>
        <authorList>
            <person name="Sun Y."/>
            <person name="Gao Y."/>
            <person name="Yu Y."/>
        </authorList>
    </citation>
    <scope>NUCLEOTIDE SEQUENCE [LARGE SCALE GENOMIC DNA]</scope>
    <source>
        <tissue evidence="4">Muscle</tissue>
    </source>
</reference>
<dbReference type="SUPFAM" id="SSF52151">
    <property type="entry name" value="FabD/lysophospholipase-like"/>
    <property type="match status" value="1"/>
</dbReference>
<organism evidence="4 5">
    <name type="scientific">Penaeus vannamei</name>
    <name type="common">Whiteleg shrimp</name>
    <name type="synonym">Litopenaeus vannamei</name>
    <dbReference type="NCBI Taxonomy" id="6689"/>
    <lineage>
        <taxon>Eukaryota</taxon>
        <taxon>Metazoa</taxon>
        <taxon>Ecdysozoa</taxon>
        <taxon>Arthropoda</taxon>
        <taxon>Crustacea</taxon>
        <taxon>Multicrustacea</taxon>
        <taxon>Malacostraca</taxon>
        <taxon>Eumalacostraca</taxon>
        <taxon>Eucarida</taxon>
        <taxon>Decapoda</taxon>
        <taxon>Dendrobranchiata</taxon>
        <taxon>Penaeoidea</taxon>
        <taxon>Penaeidae</taxon>
        <taxon>Penaeus</taxon>
    </lineage>
</organism>
<dbReference type="GO" id="GO:0005811">
    <property type="term" value="C:lipid droplet"/>
    <property type="evidence" value="ECO:0007669"/>
    <property type="project" value="TreeGrafter"/>
</dbReference>
<dbReference type="GO" id="GO:0019433">
    <property type="term" value="P:triglyceride catabolic process"/>
    <property type="evidence" value="ECO:0007669"/>
    <property type="project" value="TreeGrafter"/>
</dbReference>
<evidence type="ECO:0000313" key="4">
    <source>
        <dbReference type="EMBL" id="ROT84266.1"/>
    </source>
</evidence>
<dbReference type="STRING" id="6689.A0A3R7MRS7"/>
<evidence type="ECO:0000313" key="5">
    <source>
        <dbReference type="Proteomes" id="UP000283509"/>
    </source>
</evidence>
<accession>A0A3R7MRS7</accession>
<dbReference type="InterPro" id="IPR033562">
    <property type="entry name" value="PLPL"/>
</dbReference>
<dbReference type="GO" id="GO:0016020">
    <property type="term" value="C:membrane"/>
    <property type="evidence" value="ECO:0007669"/>
    <property type="project" value="TreeGrafter"/>
</dbReference>
<name>A0A3R7MRS7_PENVA</name>
<dbReference type="PANTHER" id="PTHR12406">
    <property type="entry name" value="CALCIUM-INDEPENDENT PHOSPHOLIPASE A2 IPLA2 -RELATED"/>
    <property type="match status" value="1"/>
</dbReference>
<dbReference type="AlphaFoldDB" id="A0A3R7MRS7"/>
<dbReference type="GO" id="GO:0055088">
    <property type="term" value="P:lipid homeostasis"/>
    <property type="evidence" value="ECO:0007669"/>
    <property type="project" value="TreeGrafter"/>
</dbReference>
<dbReference type="Proteomes" id="UP000283509">
    <property type="component" value="Unassembled WGS sequence"/>
</dbReference>
<comment type="caution">
    <text evidence="4">The sequence shown here is derived from an EMBL/GenBank/DDBJ whole genome shotgun (WGS) entry which is preliminary data.</text>
</comment>
<proteinExistence type="predicted"/>
<evidence type="ECO:0000256" key="1">
    <source>
        <dbReference type="ARBA" id="ARBA00023098"/>
    </source>
</evidence>
<evidence type="ECO:0000259" key="3">
    <source>
        <dbReference type="PROSITE" id="PS51635"/>
    </source>
</evidence>
<reference evidence="4 5" key="1">
    <citation type="submission" date="2018-04" db="EMBL/GenBank/DDBJ databases">
        <authorList>
            <person name="Zhang X."/>
            <person name="Yuan J."/>
            <person name="Li F."/>
            <person name="Xiang J."/>
        </authorList>
    </citation>
    <scope>NUCLEOTIDE SEQUENCE [LARGE SCALE GENOMIC DNA]</scope>
    <source>
        <tissue evidence="4">Muscle</tissue>
    </source>
</reference>
<dbReference type="InterPro" id="IPR016035">
    <property type="entry name" value="Acyl_Trfase/lysoPLipase"/>
</dbReference>
<dbReference type="GO" id="GO:0005737">
    <property type="term" value="C:cytoplasm"/>
    <property type="evidence" value="ECO:0007669"/>
    <property type="project" value="TreeGrafter"/>
</dbReference>
<dbReference type="OrthoDB" id="197155at2759"/>
<keyword evidence="5" id="KW-1185">Reference proteome</keyword>
<feature type="domain" description="PNPLA" evidence="3">
    <location>
        <begin position="1"/>
        <end position="118"/>
    </location>
</feature>
<dbReference type="InterPro" id="IPR002641">
    <property type="entry name" value="PNPLA_dom"/>
</dbReference>
<evidence type="ECO:0000256" key="2">
    <source>
        <dbReference type="PROSITE-ProRule" id="PRU01161"/>
    </source>
</evidence>
<gene>
    <name evidence="4" type="ORF">C7M84_022533</name>
</gene>
<dbReference type="GO" id="GO:0004806">
    <property type="term" value="F:triacylglycerol lipase activity"/>
    <property type="evidence" value="ECO:0007669"/>
    <property type="project" value="TreeGrafter"/>
</dbReference>
<keyword evidence="1" id="KW-0443">Lipid metabolism</keyword>
<protein>
    <submittedName>
        <fullName evidence="4">Putative patatin-like phospholipase domain-containing protein 2</fullName>
    </submittedName>
</protein>
<comment type="caution">
    <text evidence="2">Lacks conserved residue(s) required for the propagation of feature annotation.</text>
</comment>